<evidence type="ECO:0000256" key="3">
    <source>
        <dbReference type="ARBA" id="ARBA00022448"/>
    </source>
</evidence>
<gene>
    <name evidence="6" type="ORF">F8O03_16130</name>
</gene>
<keyword evidence="3" id="KW-0813">Transport</keyword>
<proteinExistence type="inferred from homology"/>
<dbReference type="PIRSF" id="PIRSF002741">
    <property type="entry name" value="MppA"/>
    <property type="match status" value="1"/>
</dbReference>
<comment type="subcellular location">
    <subcellularLocation>
        <location evidence="1">Cell envelope</location>
    </subcellularLocation>
</comment>
<dbReference type="Gene3D" id="3.10.105.10">
    <property type="entry name" value="Dipeptide-binding Protein, Domain 3"/>
    <property type="match status" value="1"/>
</dbReference>
<dbReference type="GO" id="GO:0030313">
    <property type="term" value="C:cell envelope"/>
    <property type="evidence" value="ECO:0007669"/>
    <property type="project" value="UniProtKB-SubCell"/>
</dbReference>
<dbReference type="PANTHER" id="PTHR30290:SF10">
    <property type="entry name" value="PERIPLASMIC OLIGOPEPTIDE-BINDING PROTEIN-RELATED"/>
    <property type="match status" value="1"/>
</dbReference>
<dbReference type="InterPro" id="IPR000914">
    <property type="entry name" value="SBP_5_dom"/>
</dbReference>
<keyword evidence="4" id="KW-0732">Signal</keyword>
<dbReference type="GO" id="GO:0043190">
    <property type="term" value="C:ATP-binding cassette (ABC) transporter complex"/>
    <property type="evidence" value="ECO:0007669"/>
    <property type="project" value="InterPro"/>
</dbReference>
<dbReference type="InterPro" id="IPR039424">
    <property type="entry name" value="SBP_5"/>
</dbReference>
<accession>A0A7J5B0M0</accession>
<dbReference type="PANTHER" id="PTHR30290">
    <property type="entry name" value="PERIPLASMIC BINDING COMPONENT OF ABC TRANSPORTER"/>
    <property type="match status" value="1"/>
</dbReference>
<dbReference type="CDD" id="cd08492">
    <property type="entry name" value="PBP2_NikA_DppA_OppA_like_15"/>
    <property type="match status" value="1"/>
</dbReference>
<evidence type="ECO:0000313" key="6">
    <source>
        <dbReference type="EMBL" id="KAB1636473.1"/>
    </source>
</evidence>
<name>A0A7J5B0M0_9MICO</name>
<keyword evidence="7" id="KW-1185">Reference proteome</keyword>
<comment type="caution">
    <text evidence="6">The sequence shown here is derived from an EMBL/GenBank/DDBJ whole genome shotgun (WGS) entry which is preliminary data.</text>
</comment>
<feature type="domain" description="Solute-binding protein family 5" evidence="5">
    <location>
        <begin position="100"/>
        <end position="474"/>
    </location>
</feature>
<dbReference type="InterPro" id="IPR030678">
    <property type="entry name" value="Peptide/Ni-bd"/>
</dbReference>
<organism evidence="6 7">
    <name type="scientific">Pseudoclavibacter terrae</name>
    <dbReference type="NCBI Taxonomy" id="1530195"/>
    <lineage>
        <taxon>Bacteria</taxon>
        <taxon>Bacillati</taxon>
        <taxon>Actinomycetota</taxon>
        <taxon>Actinomycetes</taxon>
        <taxon>Micrococcales</taxon>
        <taxon>Microbacteriaceae</taxon>
        <taxon>Pseudoclavibacter</taxon>
    </lineage>
</organism>
<protein>
    <submittedName>
        <fullName evidence="6">ABC transporter substrate-binding protein</fullName>
    </submittedName>
</protein>
<dbReference type="GO" id="GO:0042597">
    <property type="term" value="C:periplasmic space"/>
    <property type="evidence" value="ECO:0007669"/>
    <property type="project" value="UniProtKB-ARBA"/>
</dbReference>
<dbReference type="Gene3D" id="3.40.190.10">
    <property type="entry name" value="Periplasmic binding protein-like II"/>
    <property type="match status" value="1"/>
</dbReference>
<dbReference type="Pfam" id="PF00496">
    <property type="entry name" value="SBP_bac_5"/>
    <property type="match status" value="1"/>
</dbReference>
<reference evidence="6 7" key="1">
    <citation type="submission" date="2019-09" db="EMBL/GenBank/DDBJ databases">
        <title>Phylogeny of genus Pseudoclavibacter and closely related genus.</title>
        <authorList>
            <person name="Li Y."/>
        </authorList>
    </citation>
    <scope>NUCLEOTIDE SEQUENCE [LARGE SCALE GENOMIC DNA]</scope>
    <source>
        <strain evidence="6 7">THG-MD12</strain>
    </source>
</reference>
<evidence type="ECO:0000256" key="4">
    <source>
        <dbReference type="ARBA" id="ARBA00022729"/>
    </source>
</evidence>
<dbReference type="SUPFAM" id="SSF53850">
    <property type="entry name" value="Periplasmic binding protein-like II"/>
    <property type="match status" value="1"/>
</dbReference>
<dbReference type="Proteomes" id="UP000490386">
    <property type="component" value="Unassembled WGS sequence"/>
</dbReference>
<comment type="similarity">
    <text evidence="2">Belongs to the bacterial solute-binding protein 5 family.</text>
</comment>
<sequence>MSDSFLHGVHKHGYTLRVSESVTRRSAKPAALLALSAALIVPLAACSSDTGTAGEGEILRYASGDAEPTCLDPHVGGNWPQAILANQFLESLFSKDEAGEIVPWLATGAEPSADQLSWTVSLKEGVTFTDGTPFDADAVVANVEHIKDPDTASSTAILALGKVSEAVAVDEHTVRFDLSEPDSALVESLAQTWLAIESPAGLERGTDENCLAPIGTGAFKVESWEKQSQVVLTRNENHTTPPEDGVTTEGQAGASVDTIEWKFIPDAATRLAALQSGQADIIDSVQPDALAQFQANGTEENLIGARPGVTARIELNTTRAPFDDPKVREAFAASADIDAAVESLYFGTLERSTSVLSSATPFATSHPDAFGFDAGRASTLLDEAGWTARDADGVRTKDGKRLEVAFPVSTNQSIPAEISVLEQIKATSAEVGFDVQLELLDLSTWYERSGTWEFDAIVAPYSKNSADVLRIVYSTDSITPAPSGYHANNTGLSLPELDAALEAAVKTTDDAERERLYGEAQQLIIDSGTVIPLYDQTVQFAYGDNVHGFRLQPNVNVPSLVNVTVE</sequence>
<dbReference type="GO" id="GO:0015833">
    <property type="term" value="P:peptide transport"/>
    <property type="evidence" value="ECO:0007669"/>
    <property type="project" value="TreeGrafter"/>
</dbReference>
<evidence type="ECO:0000313" key="7">
    <source>
        <dbReference type="Proteomes" id="UP000490386"/>
    </source>
</evidence>
<evidence type="ECO:0000256" key="2">
    <source>
        <dbReference type="ARBA" id="ARBA00005695"/>
    </source>
</evidence>
<dbReference type="EMBL" id="WBJX01000006">
    <property type="protein sequence ID" value="KAB1636473.1"/>
    <property type="molecule type" value="Genomic_DNA"/>
</dbReference>
<dbReference type="OrthoDB" id="5240629at2"/>
<evidence type="ECO:0000259" key="5">
    <source>
        <dbReference type="Pfam" id="PF00496"/>
    </source>
</evidence>
<dbReference type="GO" id="GO:1904680">
    <property type="term" value="F:peptide transmembrane transporter activity"/>
    <property type="evidence" value="ECO:0007669"/>
    <property type="project" value="TreeGrafter"/>
</dbReference>
<evidence type="ECO:0000256" key="1">
    <source>
        <dbReference type="ARBA" id="ARBA00004196"/>
    </source>
</evidence>
<dbReference type="AlphaFoldDB" id="A0A7J5B0M0"/>